<dbReference type="InterPro" id="IPR036236">
    <property type="entry name" value="Znf_C2H2_sf"/>
</dbReference>
<dbReference type="GO" id="GO:0042273">
    <property type="term" value="P:ribosomal large subunit biogenesis"/>
    <property type="evidence" value="ECO:0007669"/>
    <property type="project" value="TreeGrafter"/>
</dbReference>
<reference evidence="3" key="1">
    <citation type="submission" date="2023-01" db="EMBL/GenBank/DDBJ databases">
        <title>The growth and conidiation of Purpureocillium lavendulum are regulated by nitrogen source and histone H3K14 acetylation.</title>
        <authorList>
            <person name="Tang P."/>
            <person name="Han J."/>
            <person name="Zhang C."/>
            <person name="Tang P."/>
            <person name="Qi F."/>
            <person name="Zhang K."/>
            <person name="Liang L."/>
        </authorList>
    </citation>
    <scope>NUCLEOTIDE SEQUENCE</scope>
    <source>
        <strain evidence="3">YMF1.00683</strain>
    </source>
</reference>
<dbReference type="Proteomes" id="UP001163105">
    <property type="component" value="Unassembled WGS sequence"/>
</dbReference>
<keyword evidence="4" id="KW-1185">Reference proteome</keyword>
<comment type="caution">
    <text evidence="3">The sequence shown here is derived from an EMBL/GenBank/DDBJ whole genome shotgun (WGS) entry which is preliminary data.</text>
</comment>
<evidence type="ECO:0000313" key="3">
    <source>
        <dbReference type="EMBL" id="KAJ6437466.1"/>
    </source>
</evidence>
<gene>
    <name evidence="3" type="primary">REI1</name>
    <name evidence="3" type="ORF">O9K51_10023</name>
</gene>
<evidence type="ECO:0000259" key="2">
    <source>
        <dbReference type="Pfam" id="PF12756"/>
    </source>
</evidence>
<dbReference type="AlphaFoldDB" id="A0AB34FFM1"/>
<dbReference type="GO" id="GO:0030687">
    <property type="term" value="C:preribosome, large subunit precursor"/>
    <property type="evidence" value="ECO:0007669"/>
    <property type="project" value="TreeGrafter"/>
</dbReference>
<feature type="domain" description="ZN622/Rei1/Reh1 zinc finger C2H2-type" evidence="2">
    <location>
        <begin position="118"/>
        <end position="207"/>
    </location>
</feature>
<feature type="compositionally biased region" description="Acidic residues" evidence="1">
    <location>
        <begin position="93"/>
        <end position="109"/>
    </location>
</feature>
<organism evidence="3 4">
    <name type="scientific">Purpureocillium lavendulum</name>
    <dbReference type="NCBI Taxonomy" id="1247861"/>
    <lineage>
        <taxon>Eukaryota</taxon>
        <taxon>Fungi</taxon>
        <taxon>Dikarya</taxon>
        <taxon>Ascomycota</taxon>
        <taxon>Pezizomycotina</taxon>
        <taxon>Sordariomycetes</taxon>
        <taxon>Hypocreomycetidae</taxon>
        <taxon>Hypocreales</taxon>
        <taxon>Ophiocordycipitaceae</taxon>
        <taxon>Purpureocillium</taxon>
    </lineage>
</organism>
<name>A0AB34FFM1_9HYPO</name>
<dbReference type="InterPro" id="IPR041661">
    <property type="entry name" value="ZN622/Rei1/Reh1_Znf-C2H2"/>
</dbReference>
<dbReference type="InterPro" id="IPR040025">
    <property type="entry name" value="Znf622/Rei1/Reh1"/>
</dbReference>
<dbReference type="PANTHER" id="PTHR13182:SF8">
    <property type="entry name" value="CYTOPLASMIC 60S SUBUNIT BIOGENESIS FACTOR ZNF622"/>
    <property type="match status" value="1"/>
</dbReference>
<feature type="compositionally biased region" description="Basic and acidic residues" evidence="1">
    <location>
        <begin position="238"/>
        <end position="268"/>
    </location>
</feature>
<feature type="region of interest" description="Disordered" evidence="1">
    <location>
        <begin position="53"/>
        <end position="114"/>
    </location>
</feature>
<feature type="region of interest" description="Disordered" evidence="1">
    <location>
        <begin position="230"/>
        <end position="288"/>
    </location>
</feature>
<dbReference type="GO" id="GO:0000502">
    <property type="term" value="C:proteasome complex"/>
    <property type="evidence" value="ECO:0007669"/>
    <property type="project" value="UniProtKB-KW"/>
</dbReference>
<accession>A0AB34FFM1</accession>
<protein>
    <submittedName>
        <fullName evidence="3">26S proteasome regulatory subunit Rpn2</fullName>
    </submittedName>
</protein>
<dbReference type="Pfam" id="PF12756">
    <property type="entry name" value="zf-C2H2_2"/>
    <property type="match status" value="1"/>
</dbReference>
<evidence type="ECO:0000256" key="1">
    <source>
        <dbReference type="SAM" id="MobiDB-lite"/>
    </source>
</evidence>
<keyword evidence="3" id="KW-0647">Proteasome</keyword>
<proteinExistence type="predicted"/>
<dbReference type="EMBL" id="JAQHRD010000012">
    <property type="protein sequence ID" value="KAJ6437466.1"/>
    <property type="molecule type" value="Genomic_DNA"/>
</dbReference>
<dbReference type="SUPFAM" id="SSF57667">
    <property type="entry name" value="beta-beta-alpha zinc fingers"/>
    <property type="match status" value="1"/>
</dbReference>
<evidence type="ECO:0000313" key="4">
    <source>
        <dbReference type="Proteomes" id="UP001163105"/>
    </source>
</evidence>
<sequence>MTDPSIATERPLLAIAQAPSFCRLCNVELRGHQTWRAHLKSDGHVYKLRLKVAEPGSDPSPPSPRSSNGLDQSTAEKAATPSRARRSQHLDMDSDQDDEVESETDDEPSAPEFAPGRCLFCAQESGTLEDSMRHMSSAHAFAVPFRDFLAVDLETIVWYLHFIIYGYRECICCGTRRSTVEGVQQHMGAKGHCRFDISPDTEEFYEMPQTENVIFEQAQRDDSVPVRLASGKLVSHRRNSETQEPRAARQTRPDPERESRTLRFKDHPQTPGQEVATRQETHGSGEVVRSSEALLAAQLSRLRIAGDRAQHKMEEKKRGRVERRNNLTFSKHFRVDAGDGRVGRKFCC</sequence>
<dbReference type="PANTHER" id="PTHR13182">
    <property type="entry name" value="ZINC FINGER PROTEIN 622"/>
    <property type="match status" value="1"/>
</dbReference>